<protein>
    <submittedName>
        <fullName evidence="2">Uncharacterized protein</fullName>
    </submittedName>
</protein>
<name>A0A1I7NCY2_9HYPH</name>
<sequence>MFIRVVTGIAEHFDVCFPEWLGAGILIWWGGNLVLTPVSWTNPGAWSLMLSMLSEDNWGLVCVAAGCLWATALTVNGTFADTAYSRFSPNVRGLCALLSAAIWFLAFMSVLTAESSGRGIYILPLAMSVWCVFNAWRDVGRARSSRDAGR</sequence>
<feature type="transmembrane region" description="Helical" evidence="1">
    <location>
        <begin position="20"/>
        <end position="38"/>
    </location>
</feature>
<feature type="transmembrane region" description="Helical" evidence="1">
    <location>
        <begin position="91"/>
        <end position="113"/>
    </location>
</feature>
<dbReference type="OrthoDB" id="7502269at2"/>
<reference evidence="2 3" key="1">
    <citation type="submission" date="2016-10" db="EMBL/GenBank/DDBJ databases">
        <authorList>
            <person name="de Groot N.N."/>
        </authorList>
    </citation>
    <scope>NUCLEOTIDE SEQUENCE [LARGE SCALE GENOMIC DNA]</scope>
    <source>
        <strain evidence="2 3">IPL20</strain>
    </source>
</reference>
<organism evidence="2 3">
    <name type="scientific">Devosia crocina</name>
    <dbReference type="NCBI Taxonomy" id="429728"/>
    <lineage>
        <taxon>Bacteria</taxon>
        <taxon>Pseudomonadati</taxon>
        <taxon>Pseudomonadota</taxon>
        <taxon>Alphaproteobacteria</taxon>
        <taxon>Hyphomicrobiales</taxon>
        <taxon>Devosiaceae</taxon>
        <taxon>Devosia</taxon>
    </lineage>
</organism>
<feature type="transmembrane region" description="Helical" evidence="1">
    <location>
        <begin position="58"/>
        <end position="79"/>
    </location>
</feature>
<proteinExistence type="predicted"/>
<dbReference type="STRING" id="429728.SAMN05216456_1683"/>
<dbReference type="EMBL" id="FPCK01000001">
    <property type="protein sequence ID" value="SFV32538.1"/>
    <property type="molecule type" value="Genomic_DNA"/>
</dbReference>
<keyword evidence="3" id="KW-1185">Reference proteome</keyword>
<keyword evidence="1" id="KW-1133">Transmembrane helix</keyword>
<gene>
    <name evidence="2" type="ORF">SAMN05216456_1683</name>
</gene>
<dbReference type="RefSeq" id="WP_092423239.1">
    <property type="nucleotide sequence ID" value="NZ_FPCK01000001.1"/>
</dbReference>
<evidence type="ECO:0000256" key="1">
    <source>
        <dbReference type="SAM" id="Phobius"/>
    </source>
</evidence>
<keyword evidence="1" id="KW-0472">Membrane</keyword>
<evidence type="ECO:0000313" key="3">
    <source>
        <dbReference type="Proteomes" id="UP000199074"/>
    </source>
</evidence>
<dbReference type="AlphaFoldDB" id="A0A1I7NCY2"/>
<evidence type="ECO:0000313" key="2">
    <source>
        <dbReference type="EMBL" id="SFV32538.1"/>
    </source>
</evidence>
<accession>A0A1I7NCY2</accession>
<dbReference type="Proteomes" id="UP000199074">
    <property type="component" value="Unassembled WGS sequence"/>
</dbReference>
<feature type="transmembrane region" description="Helical" evidence="1">
    <location>
        <begin position="119"/>
        <end position="136"/>
    </location>
</feature>
<keyword evidence="1" id="KW-0812">Transmembrane</keyword>